<evidence type="ECO:0008006" key="4">
    <source>
        <dbReference type="Google" id="ProtNLM"/>
    </source>
</evidence>
<reference evidence="2 3" key="1">
    <citation type="submission" date="2018-08" db="EMBL/GenBank/DDBJ databases">
        <title>Streptomyces NEAU-D10 sp. nov., a novel Actinomycete isolated from soil.</title>
        <authorList>
            <person name="Jin L."/>
        </authorList>
    </citation>
    <scope>NUCLEOTIDE SEQUENCE [LARGE SCALE GENOMIC DNA]</scope>
    <source>
        <strain evidence="2 3">NEAU-D10</strain>
    </source>
</reference>
<feature type="region of interest" description="Disordered" evidence="1">
    <location>
        <begin position="229"/>
        <end position="488"/>
    </location>
</feature>
<name>A0A371PR97_STRIH</name>
<proteinExistence type="predicted"/>
<feature type="compositionally biased region" description="Basic and acidic residues" evidence="1">
    <location>
        <begin position="1"/>
        <end position="28"/>
    </location>
</feature>
<gene>
    <name evidence="2" type="ORF">DY245_40805</name>
</gene>
<evidence type="ECO:0000256" key="1">
    <source>
        <dbReference type="SAM" id="MobiDB-lite"/>
    </source>
</evidence>
<feature type="compositionally biased region" description="Gly residues" evidence="1">
    <location>
        <begin position="365"/>
        <end position="406"/>
    </location>
</feature>
<accession>A0A371PR97</accession>
<dbReference type="AlphaFoldDB" id="A0A371PR97"/>
<dbReference type="RefSeq" id="WP_128512147.1">
    <property type="nucleotide sequence ID" value="NZ_QUAC01000470.1"/>
</dbReference>
<sequence>MVDAKQEYDSAKQMEKQRKDHEREERLKSFKGQQLTRRSPSDFHHHGINALRAMIEHANPEAIETSGRHWRASADRLGGEDGTGGIRKAFMAAVDHASAHWEGSAAQAFRREAGKVLEKIDRTYQHSRNVESTLIGTRGSGPEAGVAHNLREAKKTMSKIHDPGVVDRATDASGDDSQFKRDMANPKMDTRMALELNRDNLSLSKERQVEAVIVMDELAANYEAHGKNLRDGYDPGGAKGDWPKQPPTNHAPPPVNMPVISGTHPHPSSQMPNMPNGAGGHAVPPGFDGPKIARPDVPVTTGLDSVQGGTLAPPSVGGGGGGGGIGGGTTGGSHGVPGGTGGFPGGAMPPGAIGMPGAMRAGGARSAGGAGGMRGGGMRGGGMPGGGAGAGAGKAGGKGAAAGRGGPQARTRGGIAGKPGGPAGGAKQGGSGLHRSRGGKQAGMAGAAGAKGKGSGEKERTTGQRPDYLVEDEETWTPQRNVAPRVIE</sequence>
<evidence type="ECO:0000313" key="3">
    <source>
        <dbReference type="Proteomes" id="UP000262477"/>
    </source>
</evidence>
<evidence type="ECO:0000313" key="2">
    <source>
        <dbReference type="EMBL" id="REK84869.1"/>
    </source>
</evidence>
<feature type="compositionally biased region" description="Pro residues" evidence="1">
    <location>
        <begin position="244"/>
        <end position="256"/>
    </location>
</feature>
<comment type="caution">
    <text evidence="2">The sequence shown here is derived from an EMBL/GenBank/DDBJ whole genome shotgun (WGS) entry which is preliminary data.</text>
</comment>
<feature type="region of interest" description="Disordered" evidence="1">
    <location>
        <begin position="1"/>
        <end position="44"/>
    </location>
</feature>
<keyword evidence="3" id="KW-1185">Reference proteome</keyword>
<dbReference type="OrthoDB" id="3872984at2"/>
<organism evidence="2 3">
    <name type="scientific">Streptomyces inhibens</name>
    <dbReference type="NCBI Taxonomy" id="2293571"/>
    <lineage>
        <taxon>Bacteria</taxon>
        <taxon>Bacillati</taxon>
        <taxon>Actinomycetota</taxon>
        <taxon>Actinomycetes</taxon>
        <taxon>Kitasatosporales</taxon>
        <taxon>Streptomycetaceae</taxon>
        <taxon>Streptomyces</taxon>
    </lineage>
</organism>
<feature type="compositionally biased region" description="Gly residues" evidence="1">
    <location>
        <begin position="414"/>
        <end position="432"/>
    </location>
</feature>
<feature type="compositionally biased region" description="Gly residues" evidence="1">
    <location>
        <begin position="316"/>
        <end position="345"/>
    </location>
</feature>
<dbReference type="Proteomes" id="UP000262477">
    <property type="component" value="Unassembled WGS sequence"/>
</dbReference>
<dbReference type="EMBL" id="QUAC01000470">
    <property type="protein sequence ID" value="REK84869.1"/>
    <property type="molecule type" value="Genomic_DNA"/>
</dbReference>
<feature type="compositionally biased region" description="Low complexity" evidence="1">
    <location>
        <begin position="349"/>
        <end position="364"/>
    </location>
</feature>
<protein>
    <recommendedName>
        <fullName evidence="4">PPE domain-containing protein</fullName>
    </recommendedName>
</protein>